<keyword evidence="3" id="KW-0456">Lyase</keyword>
<gene>
    <name evidence="5" type="ORF">GCM10017577_23330</name>
</gene>
<evidence type="ECO:0000256" key="2">
    <source>
        <dbReference type="ARBA" id="ARBA00022723"/>
    </source>
</evidence>
<dbReference type="Proteomes" id="UP001143463">
    <property type="component" value="Unassembled WGS sequence"/>
</dbReference>
<reference evidence="5" key="2">
    <citation type="submission" date="2023-01" db="EMBL/GenBank/DDBJ databases">
        <authorList>
            <person name="Sun Q."/>
            <person name="Evtushenko L."/>
        </authorList>
    </citation>
    <scope>NUCLEOTIDE SEQUENCE</scope>
    <source>
        <strain evidence="5">VKM Ac-1069</strain>
    </source>
</reference>
<evidence type="ECO:0000313" key="6">
    <source>
        <dbReference type="Proteomes" id="UP001143463"/>
    </source>
</evidence>
<dbReference type="GO" id="GO:0016832">
    <property type="term" value="F:aldehyde-lyase activity"/>
    <property type="evidence" value="ECO:0007669"/>
    <property type="project" value="TreeGrafter"/>
</dbReference>
<evidence type="ECO:0000259" key="4">
    <source>
        <dbReference type="Pfam" id="PF03328"/>
    </source>
</evidence>
<name>A0A9W6KZV5_9PSEU</name>
<comment type="caution">
    <text evidence="5">The sequence shown here is derived from an EMBL/GenBank/DDBJ whole genome shotgun (WGS) entry which is preliminary data.</text>
</comment>
<dbReference type="PANTHER" id="PTHR30502:SF0">
    <property type="entry name" value="PHOSPHOENOLPYRUVATE CARBOXYLASE FAMILY PROTEIN"/>
    <property type="match status" value="1"/>
</dbReference>
<comment type="similarity">
    <text evidence="1">Belongs to the HpcH/HpaI aldolase family.</text>
</comment>
<dbReference type="RefSeq" id="WP_037039039.1">
    <property type="nucleotide sequence ID" value="NZ_BSFQ01000007.1"/>
</dbReference>
<dbReference type="Gene3D" id="3.20.20.60">
    <property type="entry name" value="Phosphoenolpyruvate-binding domains"/>
    <property type="match status" value="1"/>
</dbReference>
<dbReference type="InterPro" id="IPR005000">
    <property type="entry name" value="Aldolase/citrate-lyase_domain"/>
</dbReference>
<keyword evidence="2" id="KW-0479">Metal-binding</keyword>
<protein>
    <submittedName>
        <fullName evidence="5">Aldolase</fullName>
    </submittedName>
</protein>
<keyword evidence="6" id="KW-1185">Reference proteome</keyword>
<accession>A0A9W6KZV5</accession>
<sequence length="237" mass="24272">MTLSFDGAVAGWCQLPSPAAAEIVGSSGVDVVCLDAQHGLLGDDSLLAMLQALRGVPTLVRVPHNAPDPIARALDRGADGVIVPLVDSAAEAAAAAAACAYPPAGVRSFGPTRVGWTGADVLARGRCVIMVETMAAVADLPAILQVEGVDAIFVGPSDLSLSSGRAAIPPLDDDGYRDLLRSVTGQCREAGMPVGVYCGTPDWAPTYRELGFTWLTLPSEAGLLQNAVGSALAALRR</sequence>
<evidence type="ECO:0000256" key="3">
    <source>
        <dbReference type="ARBA" id="ARBA00023239"/>
    </source>
</evidence>
<organism evidence="5 6">
    <name type="scientific">Pseudonocardia halophobica</name>
    <dbReference type="NCBI Taxonomy" id="29401"/>
    <lineage>
        <taxon>Bacteria</taxon>
        <taxon>Bacillati</taxon>
        <taxon>Actinomycetota</taxon>
        <taxon>Actinomycetes</taxon>
        <taxon>Pseudonocardiales</taxon>
        <taxon>Pseudonocardiaceae</taxon>
        <taxon>Pseudonocardia</taxon>
    </lineage>
</organism>
<dbReference type="EMBL" id="BSFQ01000007">
    <property type="protein sequence ID" value="GLL11192.1"/>
    <property type="molecule type" value="Genomic_DNA"/>
</dbReference>
<dbReference type="InterPro" id="IPR050251">
    <property type="entry name" value="HpcH-HpaI_aldolase"/>
</dbReference>
<feature type="domain" description="HpcH/HpaI aldolase/citrate lyase" evidence="4">
    <location>
        <begin position="12"/>
        <end position="192"/>
    </location>
</feature>
<dbReference type="GO" id="GO:0005737">
    <property type="term" value="C:cytoplasm"/>
    <property type="evidence" value="ECO:0007669"/>
    <property type="project" value="TreeGrafter"/>
</dbReference>
<proteinExistence type="inferred from homology"/>
<dbReference type="AlphaFoldDB" id="A0A9W6KZV5"/>
<dbReference type="PANTHER" id="PTHR30502">
    <property type="entry name" value="2-KETO-3-DEOXY-L-RHAMNONATE ALDOLASE"/>
    <property type="match status" value="1"/>
</dbReference>
<dbReference type="SUPFAM" id="SSF51621">
    <property type="entry name" value="Phosphoenolpyruvate/pyruvate domain"/>
    <property type="match status" value="1"/>
</dbReference>
<evidence type="ECO:0000313" key="5">
    <source>
        <dbReference type="EMBL" id="GLL11192.1"/>
    </source>
</evidence>
<dbReference type="InterPro" id="IPR015813">
    <property type="entry name" value="Pyrv/PenolPyrv_kinase-like_dom"/>
</dbReference>
<reference evidence="5" key="1">
    <citation type="journal article" date="2014" name="Int. J. Syst. Evol. Microbiol.">
        <title>Complete genome sequence of Corynebacterium casei LMG S-19264T (=DSM 44701T), isolated from a smear-ripened cheese.</title>
        <authorList>
            <consortium name="US DOE Joint Genome Institute (JGI-PGF)"/>
            <person name="Walter F."/>
            <person name="Albersmeier A."/>
            <person name="Kalinowski J."/>
            <person name="Ruckert C."/>
        </authorList>
    </citation>
    <scope>NUCLEOTIDE SEQUENCE</scope>
    <source>
        <strain evidence="5">VKM Ac-1069</strain>
    </source>
</reference>
<dbReference type="GO" id="GO:0046872">
    <property type="term" value="F:metal ion binding"/>
    <property type="evidence" value="ECO:0007669"/>
    <property type="project" value="UniProtKB-KW"/>
</dbReference>
<dbReference type="Pfam" id="PF03328">
    <property type="entry name" value="HpcH_HpaI"/>
    <property type="match status" value="1"/>
</dbReference>
<dbReference type="InterPro" id="IPR040442">
    <property type="entry name" value="Pyrv_kinase-like_dom_sf"/>
</dbReference>
<evidence type="ECO:0000256" key="1">
    <source>
        <dbReference type="ARBA" id="ARBA00005568"/>
    </source>
</evidence>